<feature type="compositionally biased region" description="Basic and acidic residues" evidence="1">
    <location>
        <begin position="227"/>
        <end position="236"/>
    </location>
</feature>
<keyword evidence="3" id="KW-1185">Reference proteome</keyword>
<sequence>MSNSPETVDVPKVPQVHQISDEVKAKRAAFFEKHGQHIILAVFCSGEKLRPDFKLLSQELNNAPKSAQNKTITVNNELEKFRHEYGLVFAEKAPKGEASPKKAAAPRKAKVTPEAVDAVNGDAIERDDDEEPTPKNPVTSLKRKTAAKKVEDVDTNANDADAEATPKKVATPRKRKTAAKKVEDSETNIADVDGVATLKKAATPRKRRSTTGTGGESPTKKGRGPAKKADPKVKEDADAEVGVDANVVPSVEGVDGEVKVNDDAEIDGEEAI</sequence>
<organism evidence="2 3">
    <name type="scientific">Patellaria atrata CBS 101060</name>
    <dbReference type="NCBI Taxonomy" id="1346257"/>
    <lineage>
        <taxon>Eukaryota</taxon>
        <taxon>Fungi</taxon>
        <taxon>Dikarya</taxon>
        <taxon>Ascomycota</taxon>
        <taxon>Pezizomycotina</taxon>
        <taxon>Dothideomycetes</taxon>
        <taxon>Dothideomycetes incertae sedis</taxon>
        <taxon>Patellariales</taxon>
        <taxon>Patellariaceae</taxon>
        <taxon>Patellaria</taxon>
    </lineage>
</organism>
<dbReference type="Proteomes" id="UP000799429">
    <property type="component" value="Unassembled WGS sequence"/>
</dbReference>
<dbReference type="AlphaFoldDB" id="A0A9P4S7N9"/>
<feature type="compositionally biased region" description="Acidic residues" evidence="1">
    <location>
        <begin position="263"/>
        <end position="272"/>
    </location>
</feature>
<evidence type="ECO:0000313" key="3">
    <source>
        <dbReference type="Proteomes" id="UP000799429"/>
    </source>
</evidence>
<protein>
    <submittedName>
        <fullName evidence="2">Uncharacterized protein</fullName>
    </submittedName>
</protein>
<gene>
    <name evidence="2" type="ORF">M501DRAFT_1032861</name>
</gene>
<comment type="caution">
    <text evidence="2">The sequence shown here is derived from an EMBL/GenBank/DDBJ whole genome shotgun (WGS) entry which is preliminary data.</text>
</comment>
<evidence type="ECO:0000313" key="2">
    <source>
        <dbReference type="EMBL" id="KAF2837638.1"/>
    </source>
</evidence>
<dbReference type="EMBL" id="MU006099">
    <property type="protein sequence ID" value="KAF2837638.1"/>
    <property type="molecule type" value="Genomic_DNA"/>
</dbReference>
<feature type="region of interest" description="Disordered" evidence="1">
    <location>
        <begin position="94"/>
        <end position="272"/>
    </location>
</feature>
<name>A0A9P4S7N9_9PEZI</name>
<proteinExistence type="predicted"/>
<feature type="compositionally biased region" description="Basic residues" evidence="1">
    <location>
        <begin position="170"/>
        <end position="179"/>
    </location>
</feature>
<accession>A0A9P4S7N9</accession>
<reference evidence="2" key="1">
    <citation type="journal article" date="2020" name="Stud. Mycol.">
        <title>101 Dothideomycetes genomes: a test case for predicting lifestyles and emergence of pathogens.</title>
        <authorList>
            <person name="Haridas S."/>
            <person name="Albert R."/>
            <person name="Binder M."/>
            <person name="Bloem J."/>
            <person name="Labutti K."/>
            <person name="Salamov A."/>
            <person name="Andreopoulos B."/>
            <person name="Baker S."/>
            <person name="Barry K."/>
            <person name="Bills G."/>
            <person name="Bluhm B."/>
            <person name="Cannon C."/>
            <person name="Castanera R."/>
            <person name="Culley D."/>
            <person name="Daum C."/>
            <person name="Ezra D."/>
            <person name="Gonzalez J."/>
            <person name="Henrissat B."/>
            <person name="Kuo A."/>
            <person name="Liang C."/>
            <person name="Lipzen A."/>
            <person name="Lutzoni F."/>
            <person name="Magnuson J."/>
            <person name="Mondo S."/>
            <person name="Nolan M."/>
            <person name="Ohm R."/>
            <person name="Pangilinan J."/>
            <person name="Park H.-J."/>
            <person name="Ramirez L."/>
            <person name="Alfaro M."/>
            <person name="Sun H."/>
            <person name="Tritt A."/>
            <person name="Yoshinaga Y."/>
            <person name="Zwiers L.-H."/>
            <person name="Turgeon B."/>
            <person name="Goodwin S."/>
            <person name="Spatafora J."/>
            <person name="Crous P."/>
            <person name="Grigoriev I."/>
        </authorList>
    </citation>
    <scope>NUCLEOTIDE SEQUENCE</scope>
    <source>
        <strain evidence="2">CBS 101060</strain>
    </source>
</reference>
<evidence type="ECO:0000256" key="1">
    <source>
        <dbReference type="SAM" id="MobiDB-lite"/>
    </source>
</evidence>